<dbReference type="EMBL" id="JBBPBM010000006">
    <property type="protein sequence ID" value="KAK8580269.1"/>
    <property type="molecule type" value="Genomic_DNA"/>
</dbReference>
<keyword evidence="2" id="KW-1185">Reference proteome</keyword>
<dbReference type="Proteomes" id="UP001472677">
    <property type="component" value="Unassembled WGS sequence"/>
</dbReference>
<evidence type="ECO:0000313" key="2">
    <source>
        <dbReference type="Proteomes" id="UP001472677"/>
    </source>
</evidence>
<accession>A0ABR2FHQ5</accession>
<comment type="caution">
    <text evidence="1">The sequence shown here is derived from an EMBL/GenBank/DDBJ whole genome shotgun (WGS) entry which is preliminary data.</text>
</comment>
<sequence length="72" mass="8381">MVENQDINAIPVLALLSYRAFPHGPIRYPVNNGVRSDINAEFDFRRNRARFCMPRDELVKKADQRYILASTE</sequence>
<protein>
    <submittedName>
        <fullName evidence="1">Uncharacterized protein</fullName>
    </submittedName>
</protein>
<organism evidence="1 2">
    <name type="scientific">Hibiscus sabdariffa</name>
    <name type="common">roselle</name>
    <dbReference type="NCBI Taxonomy" id="183260"/>
    <lineage>
        <taxon>Eukaryota</taxon>
        <taxon>Viridiplantae</taxon>
        <taxon>Streptophyta</taxon>
        <taxon>Embryophyta</taxon>
        <taxon>Tracheophyta</taxon>
        <taxon>Spermatophyta</taxon>
        <taxon>Magnoliopsida</taxon>
        <taxon>eudicotyledons</taxon>
        <taxon>Gunneridae</taxon>
        <taxon>Pentapetalae</taxon>
        <taxon>rosids</taxon>
        <taxon>malvids</taxon>
        <taxon>Malvales</taxon>
        <taxon>Malvaceae</taxon>
        <taxon>Malvoideae</taxon>
        <taxon>Hibiscus</taxon>
    </lineage>
</organism>
<evidence type="ECO:0000313" key="1">
    <source>
        <dbReference type="EMBL" id="KAK8580269.1"/>
    </source>
</evidence>
<proteinExistence type="predicted"/>
<reference evidence="1 2" key="1">
    <citation type="journal article" date="2024" name="G3 (Bethesda)">
        <title>Genome assembly of Hibiscus sabdariffa L. provides insights into metabolisms of medicinal natural products.</title>
        <authorList>
            <person name="Kim T."/>
        </authorList>
    </citation>
    <scope>NUCLEOTIDE SEQUENCE [LARGE SCALE GENOMIC DNA]</scope>
    <source>
        <strain evidence="1">TK-2024</strain>
        <tissue evidence="1">Old leaves</tissue>
    </source>
</reference>
<name>A0ABR2FHQ5_9ROSI</name>
<gene>
    <name evidence="1" type="ORF">V6N12_070550</name>
</gene>